<name>A0A6J0CEQ5_NEOLC</name>
<feature type="compositionally biased region" description="Basic and acidic residues" evidence="2">
    <location>
        <begin position="240"/>
        <end position="274"/>
    </location>
</feature>
<feature type="compositionally biased region" description="Basic residues" evidence="2">
    <location>
        <begin position="1306"/>
        <end position="1317"/>
    </location>
</feature>
<feature type="region of interest" description="Disordered" evidence="2">
    <location>
        <begin position="2846"/>
        <end position="2905"/>
    </location>
</feature>
<feature type="compositionally biased region" description="Basic and acidic residues" evidence="2">
    <location>
        <begin position="1036"/>
        <end position="1054"/>
    </location>
</feature>
<evidence type="ECO:0000256" key="2">
    <source>
        <dbReference type="SAM" id="MobiDB-lite"/>
    </source>
</evidence>
<feature type="region of interest" description="Disordered" evidence="2">
    <location>
        <begin position="325"/>
        <end position="379"/>
    </location>
</feature>
<feature type="region of interest" description="Disordered" evidence="2">
    <location>
        <begin position="2045"/>
        <end position="2065"/>
    </location>
</feature>
<organism evidence="4">
    <name type="scientific">Neodiprion lecontei</name>
    <name type="common">Redheaded pine sawfly</name>
    <dbReference type="NCBI Taxonomy" id="441921"/>
    <lineage>
        <taxon>Eukaryota</taxon>
        <taxon>Metazoa</taxon>
        <taxon>Ecdysozoa</taxon>
        <taxon>Arthropoda</taxon>
        <taxon>Hexapoda</taxon>
        <taxon>Insecta</taxon>
        <taxon>Pterygota</taxon>
        <taxon>Neoptera</taxon>
        <taxon>Endopterygota</taxon>
        <taxon>Hymenoptera</taxon>
        <taxon>Tenthredinoidea</taxon>
        <taxon>Diprionidae</taxon>
        <taxon>Diprioninae</taxon>
        <taxon>Neodiprion</taxon>
    </lineage>
</organism>
<accession>A0A6J0CEQ5</accession>
<feature type="region of interest" description="Disordered" evidence="2">
    <location>
        <begin position="1258"/>
        <end position="1340"/>
    </location>
</feature>
<proteinExistence type="predicted"/>
<evidence type="ECO:0000256" key="1">
    <source>
        <dbReference type="SAM" id="Coils"/>
    </source>
</evidence>
<evidence type="ECO:0000313" key="4">
    <source>
        <dbReference type="RefSeq" id="XP_015524549.2"/>
    </source>
</evidence>
<feature type="compositionally biased region" description="Low complexity" evidence="2">
    <location>
        <begin position="1318"/>
        <end position="1327"/>
    </location>
</feature>
<feature type="region of interest" description="Disordered" evidence="2">
    <location>
        <begin position="2618"/>
        <end position="2638"/>
    </location>
</feature>
<feature type="compositionally biased region" description="Basic and acidic residues" evidence="2">
    <location>
        <begin position="617"/>
        <end position="627"/>
    </location>
</feature>
<feature type="compositionally biased region" description="Polar residues" evidence="2">
    <location>
        <begin position="1812"/>
        <end position="1822"/>
    </location>
</feature>
<feature type="coiled-coil region" evidence="1">
    <location>
        <begin position="919"/>
        <end position="986"/>
    </location>
</feature>
<feature type="region of interest" description="Disordered" evidence="2">
    <location>
        <begin position="741"/>
        <end position="760"/>
    </location>
</feature>
<feature type="compositionally biased region" description="Basic and acidic residues" evidence="2">
    <location>
        <begin position="2895"/>
        <end position="2905"/>
    </location>
</feature>
<feature type="compositionally biased region" description="Basic and acidic residues" evidence="2">
    <location>
        <begin position="369"/>
        <end position="379"/>
    </location>
</feature>
<dbReference type="GeneID" id="107227813"/>
<reference evidence="4" key="1">
    <citation type="submission" date="2025-08" db="UniProtKB">
        <authorList>
            <consortium name="RefSeq"/>
        </authorList>
    </citation>
    <scope>IDENTIFICATION</scope>
    <source>
        <tissue evidence="4">Thorax and Abdomen</tissue>
    </source>
</reference>
<dbReference type="Proteomes" id="UP000829291">
    <property type="component" value="Chromosome 2"/>
</dbReference>
<feature type="coiled-coil region" evidence="1">
    <location>
        <begin position="1994"/>
        <end position="2028"/>
    </location>
</feature>
<dbReference type="RefSeq" id="XP_015524549.2">
    <property type="nucleotide sequence ID" value="XM_015669063.2"/>
</dbReference>
<dbReference type="GO" id="GO:0008017">
    <property type="term" value="F:microtubule binding"/>
    <property type="evidence" value="ECO:0007669"/>
    <property type="project" value="InterPro"/>
</dbReference>
<feature type="region of interest" description="Disordered" evidence="2">
    <location>
        <begin position="1674"/>
        <end position="1707"/>
    </location>
</feature>
<feature type="coiled-coil region" evidence="1">
    <location>
        <begin position="1548"/>
        <end position="1590"/>
    </location>
</feature>
<feature type="region of interest" description="Disordered" evidence="2">
    <location>
        <begin position="460"/>
        <end position="565"/>
    </location>
</feature>
<feature type="compositionally biased region" description="Basic and acidic residues" evidence="2">
    <location>
        <begin position="1773"/>
        <end position="1789"/>
    </location>
</feature>
<dbReference type="PANTHER" id="PTHR13958">
    <property type="entry name" value="CENTROSOME-ASSOCIATED PROTEIN 350"/>
    <property type="match status" value="1"/>
</dbReference>
<feature type="region of interest" description="Disordered" evidence="2">
    <location>
        <begin position="701"/>
        <end position="732"/>
    </location>
</feature>
<feature type="compositionally biased region" description="Basic and acidic residues" evidence="2">
    <location>
        <begin position="2846"/>
        <end position="2873"/>
    </location>
</feature>
<feature type="compositionally biased region" description="Basic and acidic residues" evidence="2">
    <location>
        <begin position="465"/>
        <end position="484"/>
    </location>
</feature>
<evidence type="ECO:0000313" key="3">
    <source>
        <dbReference type="Proteomes" id="UP000829291"/>
    </source>
</evidence>
<feature type="compositionally biased region" description="Polar residues" evidence="2">
    <location>
        <begin position="1329"/>
        <end position="1338"/>
    </location>
</feature>
<feature type="compositionally biased region" description="Polar residues" evidence="2">
    <location>
        <begin position="485"/>
        <end position="495"/>
    </location>
</feature>
<dbReference type="GO" id="GO:0034453">
    <property type="term" value="P:microtubule anchoring"/>
    <property type="evidence" value="ECO:0007669"/>
    <property type="project" value="InterPro"/>
</dbReference>
<feature type="region of interest" description="Disordered" evidence="2">
    <location>
        <begin position="2488"/>
        <end position="2530"/>
    </location>
</feature>
<keyword evidence="3" id="KW-1185">Reference proteome</keyword>
<feature type="compositionally biased region" description="Basic and acidic residues" evidence="2">
    <location>
        <begin position="346"/>
        <end position="360"/>
    </location>
</feature>
<feature type="compositionally biased region" description="Polar residues" evidence="2">
    <location>
        <begin position="521"/>
        <end position="537"/>
    </location>
</feature>
<feature type="compositionally biased region" description="Basic and acidic residues" evidence="2">
    <location>
        <begin position="431"/>
        <end position="444"/>
    </location>
</feature>
<dbReference type="PANTHER" id="PTHR13958:SF3">
    <property type="entry name" value="CAP-GLY DOMAIN-CONTAINING PROTEIN-RELATED"/>
    <property type="match status" value="1"/>
</dbReference>
<feature type="region of interest" description="Disordered" evidence="2">
    <location>
        <begin position="2331"/>
        <end position="2351"/>
    </location>
</feature>
<feature type="compositionally biased region" description="Basic and acidic residues" evidence="2">
    <location>
        <begin position="2331"/>
        <end position="2343"/>
    </location>
</feature>
<feature type="region of interest" description="Disordered" evidence="2">
    <location>
        <begin position="225"/>
        <end position="294"/>
    </location>
</feature>
<dbReference type="GO" id="GO:0005813">
    <property type="term" value="C:centrosome"/>
    <property type="evidence" value="ECO:0007669"/>
    <property type="project" value="InterPro"/>
</dbReference>
<feature type="compositionally biased region" description="Polar residues" evidence="2">
    <location>
        <begin position="411"/>
        <end position="430"/>
    </location>
</feature>
<feature type="compositionally biased region" description="Basic and acidic residues" evidence="2">
    <location>
        <begin position="701"/>
        <end position="728"/>
    </location>
</feature>
<dbReference type="InterPro" id="IPR028750">
    <property type="entry name" value="CEP350/CC187"/>
</dbReference>
<feature type="compositionally biased region" description="Polar residues" evidence="2">
    <location>
        <begin position="2622"/>
        <end position="2638"/>
    </location>
</feature>
<keyword evidence="1" id="KW-0175">Coiled coil</keyword>
<feature type="region of interest" description="Disordered" evidence="2">
    <location>
        <begin position="405"/>
        <end position="444"/>
    </location>
</feature>
<feature type="region of interest" description="Disordered" evidence="2">
    <location>
        <begin position="1722"/>
        <end position="1824"/>
    </location>
</feature>
<feature type="region of interest" description="Disordered" evidence="2">
    <location>
        <begin position="1004"/>
        <end position="1054"/>
    </location>
</feature>
<dbReference type="KEGG" id="nlo:107227813"/>
<feature type="region of interest" description="Disordered" evidence="2">
    <location>
        <begin position="614"/>
        <end position="633"/>
    </location>
</feature>
<sequence>MKSNINKEETDTKKKYVFFTDPDVIVRRAESSAAASQALQSFKINEQLRQSNPNVNQSEAEGFSNLQTKSDIKGLETLLTYHPVQPYPFTFITAVKRKLALNMHAEACKRAYEPENLDKPQTDRGANNTNTDFKRSINQVVQKMDFIKPLKVPDLKISPKTLDYSFQTAGGFGNKKFDIHGLDEQVSPACNKLPKSAEKVHRKLDFSVLEGSQSKNCENIEPLKIPDLSIGSSSTKKKEHIRDSSREKENRSKRIKKDDLALARQDDSLKETPRRSKLSKHVSRKDAEESADSVSEMLRSENFLSSLPRESDFALKKPKSKNFITSTVKKSDDKKHRSVSMQALRSSRERSSETKTKNSENDSSSENNMKIHERITLRDNFKGKSTENLNDVKYKNPELLNCKQQKHATKLPSQGQPKQLENHPKSQIRQSYEKQKPSNTEMEFKDMNILDVSEEIKSACASSSKETEKQCRKDSSSKTDDIMRNETSLQQSKSSETSREAEQSDHSCQISTQMEKHHENSGNASSTDKFSSQSLNVDSKLAENPINQVDSSTTSSQSKLNSEYINPQSKSFSEIILDPTRISFRDESYGEQNEFCDLVTPDINLLLRSKRRKNFSHKSDSENDLRSPKHKPANNVQAEVNGIQLLHPTALHMQFQAELRLLDSFNESLWQVMNVEKLKENEMRRKNLMLLQAGRDTIDAERHQENQSKADQETIEKTGDLPPHHINETNDPNVEVMNTSNENPNTKSVRTPGRVKHSQDKTLADSDNFLKKYDRTSVRVTEVQTQTANDIATQTDTHRVRRRYISPARQIPGITYERETSDIEEIPQLSFESLNQFEDFDQIENVSLPSRMHTMSEISLHETTSSIKTETGTEISISTRDVTCSFNKYLDSELAQLIKDEKQRFDEIEMLFKSREKTLNDRTKKLVKLEEQKRALRDMGQDSRISSVKKKQRALLLKLQQEKDEMNRLKELHKKASQERKLMLQKQRNMLNPQMSTKNILTKLKRSADNQSPRRLSGPMKGYDIRSPSSMSSLLDSDKSQLDRSHMEMKSHGAEGKLHKYEGKMPRSDIASSQEGQDTRLIKANQFDNMTEPSDTSFIDCNILSPDSQKFLAKEQKIHSAAQTSDAKLKYETKPCKYKEVMPKLDILHHKLHGTDIESNISSKKLSKQDILTGLEKPKVKELQSKSALNELDKSICDNVKSESDTLVDEVSKKSKSSQATEINFENLKLKREKELLYQKNPFVSENLNTESDDIAEELGSRQSKSSHIVEDISEMTSKSSKKTQNTSMISKESSKKSQNSSKIKSNSKRKGSRSLKSKSSSDILSENIMRSKSSSQIPEEIMKYHSKRSKMEKDEAQSEEDFENLLTDLEANESQSSLHALVKHSKAVKEKNYQILKNIANEHEAKENVPSKDSENMRCISGRQDGNFQNVGNMSTRSQVSTLTISHHSSGESEKSYSRSVVIRAQDHHFRTSKKLDQILSAREAALASRRSCVEKWIAWHSRLRAEENRVTRMEEAMIKLVSGTHNAVSYHDTTISSDTSDVESRIEMLAEKLAERRTEMTRLKREAKRQAKQRLKALETNLLNQIKKYDTTIHEMRKKLENKRGAVANDGLSDKLAIESKSLTDFKIPEIPIKRIKEIYKNSDLLKSRSESEIRGLMSDDNQHKDLEMYGSENSKRISSYKKSPRSATSHVTDRSEMISVKRKAETESIKSIFEDVKSTASKEPDITSDYIGNQSISEQIEESNRASNLRSSSERSIDEISIVSSQCKSDSSRKELQLSRHKEIRNEGITSGASRASSNREPDSIPESIETTTSLQEVQSKPVETVTDVEYSRCYSISIQPSISKDIPTEILSDLEKRNHRSIVECNSSPHAISDGETISDYMLEEISQRDDKNVSISESQQLISSKRILTKITDSEVRSDTSPSEVHLIKNSSIDNVTDGLISVTSRSSSGQNAPQIILDEALTTKGCSDIDEDVLEESVQESESISNKLSFLELGNKNLNDDISTLENDLKALSEMMSQFSKSSDNKSKSDKEEQVVGVLVNDSDKGTSTDVTDLDHPNNFSDQELMFNSNKNATYIVDEERENVDFNEKDLNAQVSEIMQKIVPEDTALRTYSEQEIDFKARSREILNEIEKSIISDHVKSPDRVDINTKSIEINASFEENKDAEAINHLNSLKNDIMSIAEIISNSSEAKKDFTLSGSLECDNLSEDADAIEACSNSHPHAFVEPVVLEQFVEKESLEKPASKMPDECNLKEDSFQTSNETNRPVHSLNDNIEIVSSKNITETPPPELLETNFEHSDQKSTFETIKDPEYEDISEENLEVSEIMDKSEQQRSEGELYQKSSRLPEKYQMTQKSEDVLRILDEITQKTNQASQKSQQFLITPENNGKKIGELLQKSEQLCKNFQALTSIPRRSDAGFELPITESHIPNKRLILQTKVTSEQPEQILNESGFPQQIDIPEKTNQTAHEQKTEYVSHDIEIEISSIPSDKPETSSSVAVESHSTKSLDELETGQIRNKEDPDKFGTCQTKFTRESTKLDISMHQTDIQHQNDKESVVETRMFIGNLVDTYNPIERLKIPCQHDESQIFDTKISADIGLPDADVKSYKAQGYSTKEESTQQIQEESVDTASQKFDNSSDKSIKSVEIPEQISLIGETRILSESSEYDIISHQSNLGSANEQLKQNLIITKLSEDTGLGDDNDDKGKSYEELKKVKHLGNINVHVHTIEESSLIPLFGKSSLENVENKVDTLKLKHSDEQEPQMTVEALANLENQCDEILQESFEKLDETRESNLQLQAINEPIHGLHAGFENSEKSQNSADLLPELIHSEKSRDILYKSDVADKSDCASQKSDESQVSGKSEDNLQKYEVELPSESSEEAETPRSVSEIEIDSPRDPNDSRLDIEALDDDLLANENNSETKNIKLKNEFNATPVIATSEKDIEAMIDKLKVSLEQPGLEVAELEAKLLRIQELQIELEIKKLEAEEVSYYVREIPNKPPPPYTPPSGGRLSVSQTSPSPAPAVVPTNVEDLTSFTERATHLIYQAKKSGDDIISLQPPTEICELSKDNNETARRDRKIYNTFLFDLCKETISEVYQSECEKPGPSWLKPNAKTKPAMKIPTTVEGLNDYVSKEVATLFGFKTKLQRENLVMRWSRKRRDRVDELLAREAQAEEDEWTKFHHDELAVKNELTTAILDSLILDAANVVKMAYIKKRQVTS</sequence>
<feature type="compositionally biased region" description="Basic and acidic residues" evidence="2">
    <location>
        <begin position="496"/>
        <end position="505"/>
    </location>
</feature>
<protein>
    <submittedName>
        <fullName evidence="4">Centrosome-associated protein 350 isoform X1</fullName>
    </submittedName>
</protein>
<gene>
    <name evidence="4" type="primary">LOC107227813</name>
</gene>
<dbReference type="OrthoDB" id="306254at2759"/>
<dbReference type="InParanoid" id="A0A6J0CEQ5"/>
<feature type="region of interest" description="Disordered" evidence="2">
    <location>
        <begin position="2996"/>
        <end position="3026"/>
    </location>
</feature>
<feature type="compositionally biased region" description="Polar residues" evidence="2">
    <location>
        <begin position="1791"/>
        <end position="1800"/>
    </location>
</feature>